<dbReference type="GO" id="GO:0006228">
    <property type="term" value="P:UTP biosynthetic process"/>
    <property type="evidence" value="ECO:0007669"/>
    <property type="project" value="UniProtKB-UniRule"/>
</dbReference>
<dbReference type="GO" id="GO:0006183">
    <property type="term" value="P:GTP biosynthetic process"/>
    <property type="evidence" value="ECO:0007669"/>
    <property type="project" value="UniProtKB-UniRule"/>
</dbReference>
<dbReference type="PANTHER" id="PTHR11349">
    <property type="entry name" value="NUCLEOSIDE DIPHOSPHATE KINASE"/>
    <property type="match status" value="1"/>
</dbReference>
<keyword evidence="9 13" id="KW-0418">Kinase</keyword>
<evidence type="ECO:0000256" key="10">
    <source>
        <dbReference type="ARBA" id="ARBA00022840"/>
    </source>
</evidence>
<keyword evidence="6 13" id="KW-0808">Transferase</keyword>
<dbReference type="PROSITE" id="PS00469">
    <property type="entry name" value="NDPK"/>
    <property type="match status" value="1"/>
</dbReference>
<feature type="binding site" evidence="13">
    <location>
        <position position="114"/>
    </location>
    <ligand>
        <name>ATP</name>
        <dbReference type="ChEBI" id="CHEBI:30616"/>
    </ligand>
</feature>
<keyword evidence="19" id="KW-1185">Reference proteome</keyword>
<evidence type="ECO:0000256" key="3">
    <source>
        <dbReference type="ARBA" id="ARBA00012966"/>
    </source>
</evidence>
<dbReference type="Pfam" id="PF00334">
    <property type="entry name" value="NDK"/>
    <property type="match status" value="1"/>
</dbReference>
<evidence type="ECO:0000256" key="16">
    <source>
        <dbReference type="RuleBase" id="RU004013"/>
    </source>
</evidence>
<dbReference type="InterPro" id="IPR034907">
    <property type="entry name" value="NDK-like_dom"/>
</dbReference>
<reference evidence="18 19" key="1">
    <citation type="submission" date="2020-08" db="EMBL/GenBank/DDBJ databases">
        <title>Genomic Encyclopedia of Type Strains, Phase IV (KMG-IV): sequencing the most valuable type-strain genomes for metagenomic binning, comparative biology and taxonomic classification.</title>
        <authorList>
            <person name="Goeker M."/>
        </authorList>
    </citation>
    <scope>NUCLEOTIDE SEQUENCE [LARGE SCALE GENOMIC DNA]</scope>
    <source>
        <strain evidence="18 19">DSM 2461</strain>
    </source>
</reference>
<keyword evidence="13" id="KW-0963">Cytoplasm</keyword>
<keyword evidence="11 13" id="KW-0460">Magnesium</keyword>
<evidence type="ECO:0000256" key="5">
    <source>
        <dbReference type="ARBA" id="ARBA00022553"/>
    </source>
</evidence>
<comment type="similarity">
    <text evidence="2 13 14 15">Belongs to the NDK family.</text>
</comment>
<evidence type="ECO:0000256" key="8">
    <source>
        <dbReference type="ARBA" id="ARBA00022741"/>
    </source>
</evidence>
<feature type="binding site" evidence="13">
    <location>
        <position position="91"/>
    </location>
    <ligand>
        <name>ATP</name>
        <dbReference type="ChEBI" id="CHEBI:30616"/>
    </ligand>
</feature>
<evidence type="ECO:0000256" key="2">
    <source>
        <dbReference type="ARBA" id="ARBA00008142"/>
    </source>
</evidence>
<dbReference type="EC" id="2.7.4.6" evidence="3 13"/>
<dbReference type="FunFam" id="3.30.70.141:FF:000003">
    <property type="entry name" value="Nucleoside diphosphate kinase"/>
    <property type="match status" value="1"/>
</dbReference>
<dbReference type="PRINTS" id="PR01243">
    <property type="entry name" value="NUCDPKINASE"/>
</dbReference>
<dbReference type="GO" id="GO:0005737">
    <property type="term" value="C:cytoplasm"/>
    <property type="evidence" value="ECO:0007669"/>
    <property type="project" value="UniProtKB-SubCell"/>
</dbReference>
<name>A0A841RC46_9SPIO</name>
<dbReference type="AlphaFoldDB" id="A0A841RC46"/>
<gene>
    <name evidence="13" type="primary">ndk</name>
    <name evidence="18" type="ORF">HNR50_002122</name>
</gene>
<evidence type="ECO:0000256" key="13">
    <source>
        <dbReference type="HAMAP-Rule" id="MF_00451"/>
    </source>
</evidence>
<keyword evidence="8 13" id="KW-0547">Nucleotide-binding</keyword>
<protein>
    <recommendedName>
        <fullName evidence="4 13">Nucleoside diphosphate kinase</fullName>
        <shortName evidence="13">NDK</shortName>
        <shortName evidence="13">NDP kinase</shortName>
        <ecNumber evidence="3 13">2.7.4.6</ecNumber>
    </recommendedName>
    <alternativeName>
        <fullName evidence="13">Nucleoside-2-P kinase</fullName>
    </alternativeName>
</protein>
<evidence type="ECO:0000256" key="15">
    <source>
        <dbReference type="RuleBase" id="RU004011"/>
    </source>
</evidence>
<feature type="active site" description="Pros-phosphohistidine intermediate" evidence="13">
    <location>
        <position position="117"/>
    </location>
</feature>
<dbReference type="InterPro" id="IPR036850">
    <property type="entry name" value="NDK-like_dom_sf"/>
</dbReference>
<evidence type="ECO:0000256" key="7">
    <source>
        <dbReference type="ARBA" id="ARBA00022723"/>
    </source>
</evidence>
<dbReference type="InterPro" id="IPR023005">
    <property type="entry name" value="Nucleoside_diP_kinase_AS"/>
</dbReference>
<evidence type="ECO:0000256" key="4">
    <source>
        <dbReference type="ARBA" id="ARBA00017632"/>
    </source>
</evidence>
<sequence>MERTFIMLKPGVIQRRIAGEIISRIEKKGLQITAMKMTTLNRDIVRKHYEEHLEQEWYPLVEDFIISGPVIPMVVEGPKAIMLMRKLCGGTFVEKAEPGTIRGDYALGSINPNNVIHASDSPESAEREIAIFFSEEEITSWDDPGKGWA</sequence>
<comment type="catalytic activity">
    <reaction evidence="13">
        <text>a ribonucleoside 5'-diphosphate + ATP = a ribonucleoside 5'-triphosphate + ADP</text>
        <dbReference type="Rhea" id="RHEA:18113"/>
        <dbReference type="ChEBI" id="CHEBI:30616"/>
        <dbReference type="ChEBI" id="CHEBI:57930"/>
        <dbReference type="ChEBI" id="CHEBI:61557"/>
        <dbReference type="ChEBI" id="CHEBI:456216"/>
        <dbReference type="EC" id="2.7.4.6"/>
    </reaction>
</comment>
<dbReference type="PROSITE" id="PS51374">
    <property type="entry name" value="NDPK_LIKE"/>
    <property type="match status" value="1"/>
</dbReference>
<comment type="subunit">
    <text evidence="13">Homotetramer.</text>
</comment>
<keyword evidence="7 13" id="KW-0479">Metal-binding</keyword>
<dbReference type="RefSeq" id="WP_184746710.1">
    <property type="nucleotide sequence ID" value="NZ_JACHGJ010000003.1"/>
</dbReference>
<dbReference type="GO" id="GO:0004550">
    <property type="term" value="F:nucleoside diphosphate kinase activity"/>
    <property type="evidence" value="ECO:0007669"/>
    <property type="project" value="UniProtKB-UniRule"/>
</dbReference>
<feature type="binding site" evidence="13">
    <location>
        <position position="85"/>
    </location>
    <ligand>
        <name>ATP</name>
        <dbReference type="ChEBI" id="CHEBI:30616"/>
    </ligand>
</feature>
<dbReference type="Gene3D" id="3.30.70.141">
    <property type="entry name" value="Nucleoside diphosphate kinase-like domain"/>
    <property type="match status" value="1"/>
</dbReference>
<keyword evidence="5 13" id="KW-0597">Phosphoprotein</keyword>
<comment type="subcellular location">
    <subcellularLocation>
        <location evidence="13">Cytoplasm</location>
    </subcellularLocation>
</comment>
<dbReference type="Proteomes" id="UP000587760">
    <property type="component" value="Unassembled WGS sequence"/>
</dbReference>
<dbReference type="GO" id="GO:0005524">
    <property type="term" value="F:ATP binding"/>
    <property type="evidence" value="ECO:0007669"/>
    <property type="project" value="UniProtKB-UniRule"/>
</dbReference>
<proteinExistence type="inferred from homology"/>
<dbReference type="GO" id="GO:0046872">
    <property type="term" value="F:metal ion binding"/>
    <property type="evidence" value="ECO:0007669"/>
    <property type="project" value="UniProtKB-KW"/>
</dbReference>
<evidence type="ECO:0000256" key="1">
    <source>
        <dbReference type="ARBA" id="ARBA00001946"/>
    </source>
</evidence>
<dbReference type="CDD" id="cd04413">
    <property type="entry name" value="NDPk_I"/>
    <property type="match status" value="1"/>
</dbReference>
<evidence type="ECO:0000313" key="18">
    <source>
        <dbReference type="EMBL" id="MBB6480459.1"/>
    </source>
</evidence>
<feature type="binding site" evidence="13">
    <location>
        <position position="9"/>
    </location>
    <ligand>
        <name>ATP</name>
        <dbReference type="ChEBI" id="CHEBI:30616"/>
    </ligand>
</feature>
<dbReference type="NCBIfam" id="NF001908">
    <property type="entry name" value="PRK00668.1"/>
    <property type="match status" value="1"/>
</dbReference>
<dbReference type="InterPro" id="IPR001564">
    <property type="entry name" value="Nucleoside_diP_kinase"/>
</dbReference>
<keyword evidence="10 13" id="KW-0067">ATP-binding</keyword>
<evidence type="ECO:0000256" key="9">
    <source>
        <dbReference type="ARBA" id="ARBA00022777"/>
    </source>
</evidence>
<dbReference type="EMBL" id="JACHGJ010000003">
    <property type="protein sequence ID" value="MBB6480459.1"/>
    <property type="molecule type" value="Genomic_DNA"/>
</dbReference>
<comment type="caution">
    <text evidence="13 14">Lacks conserved residue(s) required for the propagation of feature annotation.</text>
</comment>
<feature type="binding site" evidence="13">
    <location>
        <position position="102"/>
    </location>
    <ligand>
        <name>ATP</name>
        <dbReference type="ChEBI" id="CHEBI:30616"/>
    </ligand>
</feature>
<keyword evidence="12 13" id="KW-0546">Nucleotide metabolism</keyword>
<comment type="cofactor">
    <cofactor evidence="1 13">
        <name>Mg(2+)</name>
        <dbReference type="ChEBI" id="CHEBI:18420"/>
    </cofactor>
</comment>
<dbReference type="SMART" id="SM00562">
    <property type="entry name" value="NDK"/>
    <property type="match status" value="1"/>
</dbReference>
<dbReference type="HAMAP" id="MF_00451">
    <property type="entry name" value="NDP_kinase"/>
    <property type="match status" value="1"/>
</dbReference>
<evidence type="ECO:0000313" key="19">
    <source>
        <dbReference type="Proteomes" id="UP000587760"/>
    </source>
</evidence>
<organism evidence="18 19">
    <name type="scientific">Spirochaeta isovalerica</name>
    <dbReference type="NCBI Taxonomy" id="150"/>
    <lineage>
        <taxon>Bacteria</taxon>
        <taxon>Pseudomonadati</taxon>
        <taxon>Spirochaetota</taxon>
        <taxon>Spirochaetia</taxon>
        <taxon>Spirochaetales</taxon>
        <taxon>Spirochaetaceae</taxon>
        <taxon>Spirochaeta</taxon>
    </lineage>
</organism>
<comment type="caution">
    <text evidence="18">The sequence shown here is derived from an EMBL/GenBank/DDBJ whole genome shotgun (WGS) entry which is preliminary data.</text>
</comment>
<evidence type="ECO:0000256" key="12">
    <source>
        <dbReference type="ARBA" id="ARBA00023080"/>
    </source>
</evidence>
<comment type="function">
    <text evidence="13">Major role in the synthesis of nucleoside triphosphates other than ATP. The ATP gamma phosphate is transferred to the NDP beta phosphate via a ping-pong mechanism, using a phosphorylated active-site intermediate.</text>
</comment>
<accession>A0A841RC46</accession>
<dbReference type="GO" id="GO:0006241">
    <property type="term" value="P:CTP biosynthetic process"/>
    <property type="evidence" value="ECO:0007669"/>
    <property type="project" value="UniProtKB-UniRule"/>
</dbReference>
<dbReference type="SUPFAM" id="SSF54919">
    <property type="entry name" value="Nucleoside diphosphate kinase, NDK"/>
    <property type="match status" value="1"/>
</dbReference>
<comment type="catalytic activity">
    <reaction evidence="13 16">
        <text>a 2'-deoxyribonucleoside 5'-diphosphate + ATP = a 2'-deoxyribonucleoside 5'-triphosphate + ADP</text>
        <dbReference type="Rhea" id="RHEA:44640"/>
        <dbReference type="ChEBI" id="CHEBI:30616"/>
        <dbReference type="ChEBI" id="CHEBI:61560"/>
        <dbReference type="ChEBI" id="CHEBI:73316"/>
        <dbReference type="ChEBI" id="CHEBI:456216"/>
        <dbReference type="EC" id="2.7.4.6"/>
    </reaction>
</comment>
<feature type="domain" description="Nucleoside diphosphate kinase-like" evidence="17">
    <location>
        <begin position="1"/>
        <end position="140"/>
    </location>
</feature>
<evidence type="ECO:0000259" key="17">
    <source>
        <dbReference type="SMART" id="SM00562"/>
    </source>
</evidence>
<evidence type="ECO:0000256" key="11">
    <source>
        <dbReference type="ARBA" id="ARBA00022842"/>
    </source>
</evidence>
<evidence type="ECO:0000256" key="14">
    <source>
        <dbReference type="PROSITE-ProRule" id="PRU00706"/>
    </source>
</evidence>
<evidence type="ECO:0000256" key="6">
    <source>
        <dbReference type="ARBA" id="ARBA00022679"/>
    </source>
</evidence>